<evidence type="ECO:0000256" key="10">
    <source>
        <dbReference type="ARBA" id="ARBA00077000"/>
    </source>
</evidence>
<organism evidence="13 14">
    <name type="scientific">Jaminaea rosea</name>
    <dbReference type="NCBI Taxonomy" id="1569628"/>
    <lineage>
        <taxon>Eukaryota</taxon>
        <taxon>Fungi</taxon>
        <taxon>Dikarya</taxon>
        <taxon>Basidiomycota</taxon>
        <taxon>Ustilaginomycotina</taxon>
        <taxon>Exobasidiomycetes</taxon>
        <taxon>Microstromatales</taxon>
        <taxon>Microstromatales incertae sedis</taxon>
        <taxon>Jaminaea</taxon>
    </lineage>
</organism>
<feature type="compositionally biased region" description="Basic and acidic residues" evidence="11">
    <location>
        <begin position="4385"/>
        <end position="4395"/>
    </location>
</feature>
<feature type="compositionally biased region" description="Basic and acidic residues" evidence="11">
    <location>
        <begin position="4122"/>
        <end position="4144"/>
    </location>
</feature>
<dbReference type="CDD" id="cd00009">
    <property type="entry name" value="AAA"/>
    <property type="match status" value="1"/>
</dbReference>
<dbReference type="SMART" id="SM00382">
    <property type="entry name" value="AAA"/>
    <property type="match status" value="6"/>
</dbReference>
<dbReference type="GO" id="GO:0000027">
    <property type="term" value="P:ribosomal large subunit assembly"/>
    <property type="evidence" value="ECO:0007669"/>
    <property type="project" value="InterPro"/>
</dbReference>
<protein>
    <recommendedName>
        <fullName evidence="4">Midasin</fullName>
    </recommendedName>
    <alternativeName>
        <fullName evidence="10">MIDAS-containing protein</fullName>
    </alternativeName>
</protein>
<feature type="compositionally biased region" description="Acidic residues" evidence="11">
    <location>
        <begin position="4083"/>
        <end position="4115"/>
    </location>
</feature>
<dbReference type="Pfam" id="PF21108">
    <property type="entry name" value="MDN1_4th"/>
    <property type="match status" value="1"/>
</dbReference>
<evidence type="ECO:0000313" key="14">
    <source>
        <dbReference type="Proteomes" id="UP000245884"/>
    </source>
</evidence>
<feature type="compositionally biased region" description="Acidic residues" evidence="11">
    <location>
        <begin position="3973"/>
        <end position="4005"/>
    </location>
</feature>
<feature type="compositionally biased region" description="Acidic residues" evidence="11">
    <location>
        <begin position="4179"/>
        <end position="4188"/>
    </location>
</feature>
<dbReference type="Gene3D" id="3.40.50.300">
    <property type="entry name" value="P-loop containing nucleotide triphosphate hydrolases"/>
    <property type="match status" value="7"/>
</dbReference>
<keyword evidence="8" id="KW-0143">Chaperone</keyword>
<evidence type="ECO:0000256" key="8">
    <source>
        <dbReference type="ARBA" id="ARBA00023186"/>
    </source>
</evidence>
<dbReference type="InterPro" id="IPR027417">
    <property type="entry name" value="P-loop_NTPase"/>
</dbReference>
<feature type="compositionally biased region" description="Acidic residues" evidence="11">
    <location>
        <begin position="4251"/>
        <end position="4262"/>
    </location>
</feature>
<evidence type="ECO:0000256" key="6">
    <source>
        <dbReference type="ARBA" id="ARBA00022741"/>
    </source>
</evidence>
<sequence>PSSQRFVVTPGQEPTINCIAQALEQSLPVLITGPPSSGKTSLVSHLCSLLHPAAGKSADLPVVTLQLGDHSSLDAKSLLGSYTSSSRKPGTFEWVEGALTRAVRYGKWLVLKDIDKATSEVLSVIKPLVEALGPYKTLGATPELSLGPRGKVKAGSSFRLFALRSTTPSKNRLGRSLFPPPSFLGNKHWISLFLPSLETSDVHEILAGTFVKLAAIADGEALSTLIEAWTSVVRTASGSGGQSKGRSAATRVPTLRDLIKWCRRVEAFADPTSSSHALFSDQRKVERAFVEGAEIFLGNLQSLVITTSTGVASPHPCLAALASALGLDAERGLWLLNEKTPDVAIRGGLAFSESDQATVRVGRMDLSRRKISSHASVSRTFAMTRPAAQLLERIAASVAMKEPVLLVGETGTGKTTTVQHLASLLGRDMIALNLSQQTEASDLLGSFKPVEPRIPATELHNAWFDLFETTFSSKRNARFVETERKALQGGKWPRLVTLWKESIRMAEERKDRKSKLVASSEGAEAAAAGTTTTKKRRTERGPTPGTPSEDQEHQREAVLNASWASFAERVHDFAAQHASKRRNFVFSFDEGPLVKALREGSWVLLDEINLAASETLDSLASVLNSPDSSVTLFERGDIEPIPRHPDFRLFACMNPATDVGKKDLPVNLRSRFTELYVQSPDSDREALIAIVEKYIGHLAASDRSAVMDAAECYTEIRKLANDHQLADGANQRPHYSIRTLARSLTFAADQCAAFGLRRALWEGFVMAFTMLLDDKSAKVVKEILDRSFIGRARNAKQAATFVPPRPKGSAEYVHVSPFWLQTGSQPLEAAEDYILTPSVQAKLVGLARAILARKSPVLIQGPTSAGKTSSVEYLARRTGHRFVRINNHEHTDIQEYLGSYASDPDSGRLVFHEGLLVKALRRGDWIVLDELNLAPTDVLEALNRLLDDNRELIIPETGEVVRPHPSFMLFATQNPPGVYAGRKVLSRAFRNRFLELHFDDVPRPELETILTNRCSIPPSYASKVVSVFVELQTRRQAGRVFDTKQAFVTLRDLFRWGQREATGYQQLAENGYMLIAERARRSDDKAIVKEVIEGIMNVKIDEASLYNLKGKGRKAASDHIGADVVEAIVSACDESGIVWTAAMSRLLCLVALALKYNEPVLLVGETGAGKTSACEIVAKAFGHRLHSVSCHQNTDTADLLGGQRPLRNRGALQAQARAQGLEVLAELADADNMPADDSDLETVAIAVSKAAQRTSDEIVKQRLASAIQQINQASALFEWRDGPLVEAMRGGEHLLLDEISLAEDSVLERLNSVLEPGRTLVLAEKSSVSTKSSEGLDAAQITAADGFEVVATMNPGGDYGKKELSPALRNRFTEIWVPQVDDREDILAIFEAKWADQAEALRDWGRRILEFADWYASQVGGKEQAGIGLRDLLAWVAFIRNAVVSGSLDASTAYAHGAMLAFVDGVGTTSSTMAMTTTGLKVLRQHCLEQIRSWTGGVSPIAEPVLAATPTTFGIGPFHIARGPLMDTSATFSFEASTSASNALKVLRALHIPNKAILLEGSPGAGKTSLIGALAAASGNALTRINLSDQTELGDLFGADLPVEGGGPGEFAWKDAAFLRAMQSGEWVLLDEMNLASQSVLEGLNSCLDHRGSVYIPELGRAFDKHPDFRLFAAQNPHQQGGGRKGLPKSFLNRFTKVFVEELRADDILAICKHLYPTFAHEELVKMIRFNAELHNEVMVKHSFGRQGAPWEFNLRDLLRWLAMIHSDLGLNWTHQPIDHLAALYIQRFRSKSDRQAAAALYESIFGTKVNPDARPWPTLSSRHVQFGHALLPRHPTGSTSDIDLAVLPGHLPALEALADCVRLQWMSILVGSSACGKTSLVRMLASFVGAPLEEVRMNSGVDTMDVLGTFEQMDPHGKTRQHLQAAKRLVGELKVGALRRLGAVYEQLAVAEDAIQQGLSALTGDRWADQHLQAVLKSLSAISSSNALSSEQSQAFVMLHDALASSDPTHQSAAGRFEWNDGPLLRAMKNGSWLLLDDANLCSASVLDRLNSLFEPGGALVLSERGVVDGEIPVVRPHANFRLFMAIDPQHGELSRAMRNRGLEISLPPLPTQDAALLSGLNAFSSTGAAPVLSSRYDTDLAMGELILYSSAEYSDVFEKFAFATLPSKSVGLFSRLATATSQDDIVQLQTFLRRVGVDHAATRPRVEWNQAHQDLEAFVAQQSLDLGVNPNCWDDKLERMPLFRLGLDVAASALHLLRLLHAARKAADSTSVTSGRSVLERYAMLALSDKRTKSHDGDDGREIGQILAFAGHAQKLTSQLVFSNEATPELLETLREMVRLLYFLVNSFSQQTAFDHSTAHIVMGQVQEYAGSLAALLPTAASSWPSMGHRSANLSSGHAMREIWELSMPALAFAEAAQGSSLLHVLLSKVQRSEHNAELVSSAVDLAATVRLSGNESWTASQKSDVLAMIDRVNRQLQAQPMLARGTTVTSSWEVPLLSAIQLHSGTFAGTVSDQSVCTELYKHSLTQAAYPVRCAIAARALDWSMQASSGRVAAASLEDSFLWTAPLLSQSHVDELLQPFLLHMALFPSTRSRINMSHLARHRKTTAKMGRLVMASRATTTSTRHRALRVELIAFVKLLATKLGSSAHDEVCAAVPQLQGALDALSGASEDDVAATGQAYLDVASEMLRLYVPNVPLDPLALMRTGESLARSKLDGLVEHEVIWTNFEKQVTGHISSPMATSIQEAVKKTTEEWRSTQSKTAVDRRPDATRLAQLFRTVASVVSQTISKDRVSDLRNLIAAGGLQDQVIAREDHLQRSLQSLRRALVEEYTDLADLCSPIVKIVDLFQVGFRALLWSEQHRHAPAKQQRHAKLVDALVAFPTTRACEAFLASELPVRVKAGSSEGSLAVPMLLTVLSSVSCEVQNGRTLPAVLKILSRTYDQLFFIWTTDREHERKAAEEQSSLFKSRNNVDADIPDDEELLEAEFRSMFPEYGDIMDRDEQNAADQGSASGSKGLFFAPEYQKQLWELHCELFAATQQEGRLDSTALNRMRLQLARSLMTSSYGSAMCEDLDKKSGAFQLHVLAREAGLDDGSSHRNAAEVNFYLDANVDETSKATNIVEAMRARLSELVEEWPEQMVLQHIRDRCDAILALDSASPVAKVLSALEQLLVHSQDWEGYANSSNSLAAHRTRISDQIIAWRRLELSSWAKLLETQAQDYKASVSIWWFRIYEVAVRGMQSAVADGAAAEHLRSLVSLLDEFVRSSTLGDFAARLDLVRAFGGFLDLLFVHAPSTETEGLDRVGRIFANVVAFYGQFSATIAETLDRQRNKIEKDIRDFIKLASWKDVNIHALKQSAQKSHRRLHKSTRQFRDVLRQPVDPILAGASEIRKQAEDLTVPAQRSLSHGVFDVSMVSKTLAQLPAGPQGDAERPRHLVNLARTLEILAKKTDGHLLPALSAVHHEAIDGLATVIVSESQNFAKATPALAKEDNEKTIKDLTNQKRKAWTDLLKELRRIGFTPFVNADVASHNQDLAAVYERRLLEPAEKDLNSYYYRLLALLPRMRQSLHTANGDIPIQELQRGVSYCEHAMSIVFKERARLAKLHDSRAKLQATVARLSVLGSDAVAVPCPAHLSAHVDALGALSRRASAALREIHCESAVNIQLSPFKMAGLQSFRDGLADEMSLLSSNADKLAKLSCALNGSCSAFWTKAEHELVKQSFSDLERIAGKLERAEAAVKALCVPTSQWLTSQLAALPATSSHQPQSNGAGGDPASLSDRLIGSVLVIAQDVQQLATPATEQGDHLPDKTIVEDWQMLQAAERQLRHDEVADCIAGCLSSIATSPGSSGLNELPRISPFVANYSRLLSAHIDASRSWQRSILKLTYLLSSLVASLALYGFCKPPAQDTSEDAEAGTDSQDLEGGTGLGDGSGAQDITDQVDDDENIEELEKGDDAEGEKGETQREKGAKEAQEDIGGDLEDISADEGDDGAEEEDKDDGEQEDPDEHVGDVDPLDPNAVDEKVWSGEQDEEQKQGDDKDETNKDLDGGKEGQEDSVAKDEGKRDDKAQKESASDRKEGGEQQQDGEDSEGEEGDEGQPEDDGEGEELAPEEDDGQEQQGPGRKLDEQVDDSEKLDIDEDIKMSDQEGGDDDEDDDEVDNLSDIDLPEEGQQQDAKGGQEDDLPADAPEELEKLNDQGEQQQQGDEAADEEAEVAKNAGEDAMDADDLQDEEGEEQDDLPRAQGQDGAAMDQEQDAMLDDADPAGDSQAAGDIPASAEQAQGSAGQQGRQARQSRPTAPQGQSDNKEAAERDEQQTGDQEQAVDDPSASAARGARADTQAQDEQQTAAEEGAEEEDNKANPIRSLGDALKEFRRNLDSIAEATADETSKPEAKPEGEAMPEDGEVEHIANDNDAEMQALGAAEDEEIAQKMPEKSVQDAEQEGDAKPAAQEEDVAMQEPLGHLEPAPLPNVDEGMQQQQEQSRSDDSQRQQQPGGALMPNDIDRQARQLGVDEERESSPSIGQVDGEAEEEQVDPLPEDERQQADEALESALADFRDLSTDEERLAKAGELWRSYTAMTSDLAFALCEQLRLILTPTLAARLNGDFRTGKRLNMRKIVPFIASDFAKDKIWLRRTKPSKREYQVLLALDDSRSMADNHSVHLAYQTLALVTGALSRLEVGDVSICRFGESVRTLHPFGHGQFGEDSGSSVLQQLSFEQRGTNVARLLEHTLESLQEARDSRGTSSGSSAADLWQLEIIISDGVCQDHEKLRSLLRRASEQRVMIVFIIVDSMRGGGDQQGKSSSSASSSILSMSSVKYEVDPATGKMEIKMDRYLDSFPFSYYVVLREAEALPEVLATTLRQWAEKIREAE</sequence>
<gene>
    <name evidence="13" type="ORF">BDZ90DRAFT_215482</name>
</gene>
<evidence type="ECO:0000259" key="12">
    <source>
        <dbReference type="PROSITE" id="PS50234"/>
    </source>
</evidence>
<dbReference type="PROSITE" id="PS50234">
    <property type="entry name" value="VWFA"/>
    <property type="match status" value="1"/>
</dbReference>
<dbReference type="InterPro" id="IPR048617">
    <property type="entry name" value="MDN1_AAA_lid_4"/>
</dbReference>
<dbReference type="GO" id="GO:0030687">
    <property type="term" value="C:preribosome, large subunit precursor"/>
    <property type="evidence" value="ECO:0007669"/>
    <property type="project" value="TreeGrafter"/>
</dbReference>
<dbReference type="GO" id="GO:0016887">
    <property type="term" value="F:ATP hydrolysis activity"/>
    <property type="evidence" value="ECO:0007669"/>
    <property type="project" value="InterPro"/>
</dbReference>
<dbReference type="FunFam" id="3.40.50.300:FF:000712">
    <property type="entry name" value="Midasin"/>
    <property type="match status" value="1"/>
</dbReference>
<feature type="compositionally biased region" description="Low complexity" evidence="11">
    <location>
        <begin position="4274"/>
        <end position="4294"/>
    </location>
</feature>
<feature type="compositionally biased region" description="Acidic residues" evidence="11">
    <location>
        <begin position="3938"/>
        <end position="3947"/>
    </location>
</feature>
<dbReference type="Pfam" id="PF17867">
    <property type="entry name" value="AAA_lid_7"/>
    <property type="match status" value="3"/>
</dbReference>
<keyword evidence="9" id="KW-0539">Nucleus</keyword>
<feature type="compositionally biased region" description="Basic and acidic residues" evidence="11">
    <location>
        <begin position="4031"/>
        <end position="4079"/>
    </location>
</feature>
<keyword evidence="14" id="KW-1185">Reference proteome</keyword>
<dbReference type="OrthoDB" id="5186at2759"/>
<name>A0A316UZ56_9BASI</name>
<dbReference type="SUPFAM" id="SSF53300">
    <property type="entry name" value="vWA-like"/>
    <property type="match status" value="1"/>
</dbReference>
<evidence type="ECO:0000256" key="5">
    <source>
        <dbReference type="ARBA" id="ARBA00022553"/>
    </source>
</evidence>
<evidence type="ECO:0000256" key="3">
    <source>
        <dbReference type="ARBA" id="ARBA00007188"/>
    </source>
</evidence>
<dbReference type="InterPro" id="IPR041190">
    <property type="entry name" value="Midasin_AAA_lid_5"/>
</dbReference>
<dbReference type="InterPro" id="IPR012099">
    <property type="entry name" value="Midasin"/>
</dbReference>
<evidence type="ECO:0000313" key="13">
    <source>
        <dbReference type="EMBL" id="PWN30597.1"/>
    </source>
</evidence>
<dbReference type="FunFam" id="3.40.50.300:FF:000142">
    <property type="entry name" value="Midasin"/>
    <property type="match status" value="1"/>
</dbReference>
<evidence type="ECO:0000256" key="1">
    <source>
        <dbReference type="ARBA" id="ARBA00004604"/>
    </source>
</evidence>
<dbReference type="SUPFAM" id="SSF52540">
    <property type="entry name" value="P-loop containing nucleoside triphosphate hydrolases"/>
    <property type="match status" value="6"/>
</dbReference>
<dbReference type="GO" id="GO:0005654">
    <property type="term" value="C:nucleoplasm"/>
    <property type="evidence" value="ECO:0007669"/>
    <property type="project" value="UniProtKB-SubCell"/>
</dbReference>
<dbReference type="PIRSF" id="PIRSF010340">
    <property type="entry name" value="Midasin"/>
    <property type="match status" value="1"/>
</dbReference>
<feature type="domain" description="VWFA" evidence="12">
    <location>
        <begin position="4642"/>
        <end position="4859"/>
    </location>
</feature>
<dbReference type="Gene3D" id="3.40.50.410">
    <property type="entry name" value="von Willebrand factor, type A domain"/>
    <property type="match status" value="1"/>
</dbReference>
<proteinExistence type="inferred from homology"/>
<feature type="compositionally biased region" description="Acidic residues" evidence="11">
    <location>
        <begin position="4525"/>
        <end position="4536"/>
    </location>
</feature>
<reference evidence="13 14" key="1">
    <citation type="journal article" date="2018" name="Mol. Biol. Evol.">
        <title>Broad Genomic Sampling Reveals a Smut Pathogenic Ancestry of the Fungal Clade Ustilaginomycotina.</title>
        <authorList>
            <person name="Kijpornyongpan T."/>
            <person name="Mondo S.J."/>
            <person name="Barry K."/>
            <person name="Sandor L."/>
            <person name="Lee J."/>
            <person name="Lipzen A."/>
            <person name="Pangilinan J."/>
            <person name="LaButti K."/>
            <person name="Hainaut M."/>
            <person name="Henrissat B."/>
            <person name="Grigoriev I.V."/>
            <person name="Spatafora J.W."/>
            <person name="Aime M.C."/>
        </authorList>
    </citation>
    <scope>NUCLEOTIDE SEQUENCE [LARGE SCALE GENOMIC DNA]</scope>
    <source>
        <strain evidence="13 14">MCA 5214</strain>
    </source>
</reference>
<comment type="subcellular location">
    <subcellularLocation>
        <location evidence="1">Nucleus</location>
        <location evidence="1">Nucleolus</location>
    </subcellularLocation>
    <subcellularLocation>
        <location evidence="2">Nucleus</location>
        <location evidence="2">Nucleoplasm</location>
    </subcellularLocation>
</comment>
<dbReference type="RefSeq" id="XP_025365209.1">
    <property type="nucleotide sequence ID" value="XM_025504233.1"/>
</dbReference>
<feature type="compositionally biased region" description="Basic and acidic residues" evidence="11">
    <location>
        <begin position="3948"/>
        <end position="3972"/>
    </location>
</feature>
<dbReference type="STRING" id="1569628.A0A316UZ56"/>
<feature type="compositionally biased region" description="Acidic residues" evidence="11">
    <location>
        <begin position="4220"/>
        <end position="4236"/>
    </location>
</feature>
<dbReference type="InterPro" id="IPR011704">
    <property type="entry name" value="ATPase_dyneun-rel_AAA"/>
</dbReference>
<keyword evidence="6" id="KW-0547">Nucleotide-binding</keyword>
<keyword evidence="13" id="KW-0378">Hydrolase</keyword>
<feature type="region of interest" description="Disordered" evidence="11">
    <location>
        <begin position="3906"/>
        <end position="4536"/>
    </location>
</feature>
<keyword evidence="7" id="KW-0067">ATP-binding</keyword>
<keyword evidence="5" id="KW-0597">Phosphoprotein</keyword>
<evidence type="ECO:0000256" key="11">
    <source>
        <dbReference type="SAM" id="MobiDB-lite"/>
    </source>
</evidence>
<feature type="compositionally biased region" description="Basic and acidic residues" evidence="11">
    <location>
        <begin position="4500"/>
        <end position="4511"/>
    </location>
</feature>
<dbReference type="GO" id="GO:0005524">
    <property type="term" value="F:ATP binding"/>
    <property type="evidence" value="ECO:0007669"/>
    <property type="project" value="UniProtKB-KW"/>
</dbReference>
<evidence type="ECO:0000256" key="9">
    <source>
        <dbReference type="ARBA" id="ARBA00023242"/>
    </source>
</evidence>
<accession>A0A316UZ56</accession>
<dbReference type="InterPro" id="IPR002035">
    <property type="entry name" value="VWF_A"/>
</dbReference>
<dbReference type="PANTHER" id="PTHR48103">
    <property type="entry name" value="MIDASIN-RELATED"/>
    <property type="match status" value="1"/>
</dbReference>
<dbReference type="GeneID" id="37026056"/>
<feature type="compositionally biased region" description="Low complexity" evidence="11">
    <location>
        <begin position="4335"/>
        <end position="4348"/>
    </location>
</feature>
<dbReference type="PANTHER" id="PTHR48103:SF2">
    <property type="entry name" value="MIDASIN"/>
    <property type="match status" value="1"/>
</dbReference>
<feature type="compositionally biased region" description="Basic and acidic residues" evidence="11">
    <location>
        <begin position="4303"/>
        <end position="4313"/>
    </location>
</feature>
<feature type="compositionally biased region" description="Basic and acidic residues" evidence="11">
    <location>
        <begin position="4426"/>
        <end position="4436"/>
    </location>
</feature>
<evidence type="ECO:0000256" key="4">
    <source>
        <dbReference type="ARBA" id="ARBA00017143"/>
    </source>
</evidence>
<feature type="compositionally biased region" description="Low complexity" evidence="11">
    <location>
        <begin position="518"/>
        <end position="532"/>
    </location>
</feature>
<dbReference type="Pfam" id="PF07728">
    <property type="entry name" value="AAA_5"/>
    <property type="match status" value="8"/>
</dbReference>
<dbReference type="InterPro" id="IPR040848">
    <property type="entry name" value="AAA_lid_7"/>
</dbReference>
<dbReference type="FunFam" id="3.40.50.300:FF:001368">
    <property type="entry name" value="Midasin"/>
    <property type="match status" value="1"/>
</dbReference>
<dbReference type="EMBL" id="KZ819662">
    <property type="protein sequence ID" value="PWN30597.1"/>
    <property type="molecule type" value="Genomic_DNA"/>
</dbReference>
<evidence type="ECO:0000256" key="7">
    <source>
        <dbReference type="ARBA" id="ARBA00022840"/>
    </source>
</evidence>
<evidence type="ECO:0000256" key="2">
    <source>
        <dbReference type="ARBA" id="ARBA00004642"/>
    </source>
</evidence>
<feature type="non-terminal residue" evidence="13">
    <location>
        <position position="1"/>
    </location>
</feature>
<comment type="similarity">
    <text evidence="3">Belongs to the midasin family.</text>
</comment>
<dbReference type="GO" id="GO:0005730">
    <property type="term" value="C:nucleolus"/>
    <property type="evidence" value="ECO:0007669"/>
    <property type="project" value="UniProtKB-SubCell"/>
</dbReference>
<dbReference type="GO" id="GO:0000055">
    <property type="term" value="P:ribosomal large subunit export from nucleus"/>
    <property type="evidence" value="ECO:0007669"/>
    <property type="project" value="TreeGrafter"/>
</dbReference>
<dbReference type="InterPro" id="IPR003593">
    <property type="entry name" value="AAA+_ATPase"/>
</dbReference>
<dbReference type="Proteomes" id="UP000245884">
    <property type="component" value="Unassembled WGS sequence"/>
</dbReference>
<dbReference type="InterPro" id="IPR036465">
    <property type="entry name" value="vWFA_dom_sf"/>
</dbReference>
<feature type="compositionally biased region" description="Acidic residues" evidence="11">
    <location>
        <begin position="4146"/>
        <end position="4167"/>
    </location>
</feature>
<feature type="region of interest" description="Disordered" evidence="11">
    <location>
        <begin position="510"/>
        <end position="555"/>
    </location>
</feature>
<dbReference type="Pfam" id="PF17865">
    <property type="entry name" value="AAA_lid_5"/>
    <property type="match status" value="1"/>
</dbReference>